<evidence type="ECO:0000313" key="4">
    <source>
        <dbReference type="Proteomes" id="UP000265325"/>
    </source>
</evidence>
<dbReference type="RefSeq" id="WP_046911086.1">
    <property type="nucleotide sequence ID" value="NZ_BAAAXG010000012.1"/>
</dbReference>
<feature type="transmembrane region" description="Helical" evidence="2">
    <location>
        <begin position="257"/>
        <end position="277"/>
    </location>
</feature>
<reference evidence="3 4" key="1">
    <citation type="submission" date="2015-05" db="EMBL/GenBank/DDBJ databases">
        <title>Draft Genome assembly of Streptomyces showdoensis.</title>
        <authorList>
            <person name="Thapa K.K."/>
            <person name="Metsa-Ketela M."/>
        </authorList>
    </citation>
    <scope>NUCLEOTIDE SEQUENCE [LARGE SCALE GENOMIC DNA]</scope>
    <source>
        <strain evidence="3 4">ATCC 15227</strain>
    </source>
</reference>
<dbReference type="EMBL" id="LAQS01000061">
    <property type="protein sequence ID" value="KKZ70352.1"/>
    <property type="molecule type" value="Genomic_DNA"/>
</dbReference>
<keyword evidence="4" id="KW-1185">Reference proteome</keyword>
<evidence type="ECO:0000313" key="3">
    <source>
        <dbReference type="EMBL" id="KKZ70352.1"/>
    </source>
</evidence>
<feature type="transmembrane region" description="Helical" evidence="2">
    <location>
        <begin position="191"/>
        <end position="216"/>
    </location>
</feature>
<keyword evidence="2" id="KW-0472">Membrane</keyword>
<proteinExistence type="predicted"/>
<evidence type="ECO:0000256" key="1">
    <source>
        <dbReference type="SAM" id="MobiDB-lite"/>
    </source>
</evidence>
<protein>
    <recommendedName>
        <fullName evidence="5">DUF4436 domain-containing protein</fullName>
    </recommendedName>
</protein>
<evidence type="ECO:0000256" key="2">
    <source>
        <dbReference type="SAM" id="Phobius"/>
    </source>
</evidence>
<keyword evidence="2" id="KW-1133">Transmembrane helix</keyword>
<accession>A0A2P2GFR2</accession>
<dbReference type="Pfam" id="PF14494">
    <property type="entry name" value="DUF4436"/>
    <property type="match status" value="1"/>
</dbReference>
<dbReference type="InterPro" id="IPR027948">
    <property type="entry name" value="DUF4436"/>
</dbReference>
<comment type="caution">
    <text evidence="3">The sequence shown here is derived from an EMBL/GenBank/DDBJ whole genome shotgun (WGS) entry which is preliminary data.</text>
</comment>
<sequence>MSKNRRQPRTRRRTLVPGLLLVAVVSAVAVGAWLQFGERQALDTVYSAGGAEPDRVDVDATVQRVDAAGRELVLRVLVTPRGELAEAGGISPAEDLVVQTSASTGGDLTFKAHSRISTRDVPVALTGGPITDYPFDAYETALEFGATQGGEKVPVHMRLSNNDALFSASVDASDSDGVAVFEVGLARSNSVLVFAVFMMVAMWALAVSVLIGAWYLVTRRKGLTWPALGWMAATLFALAAFRNTAPGAPPIGSLLDYLAFLWAETIVAFCLVTVVVAGMRAEPPATGPGPDAPADAPAATPAP</sequence>
<feature type="transmembrane region" description="Helical" evidence="2">
    <location>
        <begin position="223"/>
        <end position="245"/>
    </location>
</feature>
<evidence type="ECO:0008006" key="5">
    <source>
        <dbReference type="Google" id="ProtNLM"/>
    </source>
</evidence>
<feature type="region of interest" description="Disordered" evidence="1">
    <location>
        <begin position="284"/>
        <end position="303"/>
    </location>
</feature>
<organism evidence="3 4">
    <name type="scientific">Streptomyces showdoensis</name>
    <dbReference type="NCBI Taxonomy" id="68268"/>
    <lineage>
        <taxon>Bacteria</taxon>
        <taxon>Bacillati</taxon>
        <taxon>Actinomycetota</taxon>
        <taxon>Actinomycetes</taxon>
        <taxon>Kitasatosporales</taxon>
        <taxon>Streptomycetaceae</taxon>
        <taxon>Streptomyces</taxon>
    </lineage>
</organism>
<dbReference type="AlphaFoldDB" id="A0A2P2GFR2"/>
<keyword evidence="2" id="KW-0812">Transmembrane</keyword>
<feature type="compositionally biased region" description="Low complexity" evidence="1">
    <location>
        <begin position="292"/>
        <end position="303"/>
    </location>
</feature>
<dbReference type="OrthoDB" id="8438075at2"/>
<gene>
    <name evidence="3" type="ORF">VO63_29380</name>
</gene>
<dbReference type="Proteomes" id="UP000265325">
    <property type="component" value="Unassembled WGS sequence"/>
</dbReference>
<name>A0A2P2GFR2_STREW</name>